<evidence type="ECO:0000256" key="15">
    <source>
        <dbReference type="RuleBase" id="RU365038"/>
    </source>
</evidence>
<dbReference type="Pfam" id="PF08647">
    <property type="entry name" value="BRE1"/>
    <property type="match status" value="1"/>
</dbReference>
<dbReference type="CDD" id="cd16499">
    <property type="entry name" value="RING-HC_Bre1-like"/>
    <property type="match status" value="1"/>
</dbReference>
<dbReference type="GO" id="GO:0005634">
    <property type="term" value="C:nucleus"/>
    <property type="evidence" value="ECO:0007669"/>
    <property type="project" value="UniProtKB-SubCell"/>
</dbReference>
<dbReference type="PROSITE" id="PS50089">
    <property type="entry name" value="ZF_RING_2"/>
    <property type="match status" value="1"/>
</dbReference>
<dbReference type="GO" id="GO:0006325">
    <property type="term" value="P:chromatin organization"/>
    <property type="evidence" value="ECO:0007669"/>
    <property type="project" value="UniProtKB-KW"/>
</dbReference>
<keyword evidence="6 15" id="KW-0479">Metal-binding</keyword>
<evidence type="ECO:0000256" key="5">
    <source>
        <dbReference type="ARBA" id="ARBA00022679"/>
    </source>
</evidence>
<feature type="coiled-coil region" evidence="16">
    <location>
        <begin position="456"/>
        <end position="538"/>
    </location>
</feature>
<feature type="compositionally biased region" description="Basic and acidic residues" evidence="17">
    <location>
        <begin position="39"/>
        <end position="48"/>
    </location>
</feature>
<feature type="compositionally biased region" description="Polar residues" evidence="17">
    <location>
        <begin position="241"/>
        <end position="255"/>
    </location>
</feature>
<comment type="catalytic activity">
    <reaction evidence="1 15">
        <text>S-ubiquitinyl-[E2 ubiquitin-conjugating enzyme]-L-cysteine + [acceptor protein]-L-lysine = [E2 ubiquitin-conjugating enzyme]-L-cysteine + N(6)-ubiquitinyl-[acceptor protein]-L-lysine.</text>
        <dbReference type="EC" id="2.3.2.27"/>
    </reaction>
</comment>
<protein>
    <recommendedName>
        <fullName evidence="15">E3 ubiquitin protein ligase</fullName>
        <ecNumber evidence="15">2.3.2.27</ecNumber>
    </recommendedName>
</protein>
<evidence type="ECO:0000256" key="7">
    <source>
        <dbReference type="ARBA" id="ARBA00022771"/>
    </source>
</evidence>
<dbReference type="Pfam" id="PF26095">
    <property type="entry name" value="CC_Bre1"/>
    <property type="match status" value="1"/>
</dbReference>
<dbReference type="InterPro" id="IPR058643">
    <property type="entry name" value="BRE1-like_CC"/>
</dbReference>
<keyword evidence="12 15" id="KW-0539">Nucleus</keyword>
<dbReference type="InterPro" id="IPR018957">
    <property type="entry name" value="Znf_C3HC4_RING-type"/>
</dbReference>
<gene>
    <name evidence="19" type="ORF">GSI_01788</name>
</gene>
<dbReference type="EC" id="2.3.2.27" evidence="15"/>
<dbReference type="SUPFAM" id="SSF57850">
    <property type="entry name" value="RING/U-box"/>
    <property type="match status" value="1"/>
</dbReference>
<dbReference type="AlphaFoldDB" id="A0A2G8SRC2"/>
<feature type="coiled-coil region" evidence="16">
    <location>
        <begin position="679"/>
        <end position="720"/>
    </location>
</feature>
<dbReference type="UniPathway" id="UPA00143"/>
<dbReference type="GO" id="GO:0061630">
    <property type="term" value="F:ubiquitin protein ligase activity"/>
    <property type="evidence" value="ECO:0007669"/>
    <property type="project" value="UniProtKB-EC"/>
</dbReference>
<feature type="region of interest" description="Disordered" evidence="17">
    <location>
        <begin position="219"/>
        <end position="263"/>
    </location>
</feature>
<keyword evidence="5 15" id="KW-0808">Transferase</keyword>
<keyword evidence="11 15" id="KW-0175">Coiled coil</keyword>
<keyword evidence="20" id="KW-1185">Reference proteome</keyword>
<keyword evidence="7 14" id="KW-0863">Zinc-finger</keyword>
<sequence length="802" mass="91409">MESKKRPHAEDAEHSRAKKRAVSDDRSSPSHPNGTTASHGDEPRDGDNIELFRKEAIFRRMKHYSREAERSQARVAELERRFSTCQAGLAALEACWTQLIGTIRSLVKPEDLPSIPIESEGNEDFIRHLPPETEPEYVKSLQDKMNSTTGIVQAFVTLSTQSQGGPSNEDILRRCQEAESERAILRAELSLMRLRCRDAETQNQRYHEQLLAAEKRADRLQSRSLVPNHATVNEEPARSPSVENGASSPPQQPLVNGNHLPESDEWHDLANLRESKIEELMRENGELRDQLQEAQLQVKTPSEDFVTQTLYYKILLERASRLEHACQESQTEATKFKEQLDSLNASRSEFEVDMKATQDATISELKQMLTKRDAESSRLRELRDQCQAEINERKMKEQTRLASVLEFKALAENRAERIVALESENKRLKTRLAANAGDGDLLKFLWQSTSDSPSFVDDLKQRLSAAEERTVALEKTLGSVQSGGRGEADVRRQLAQVQKQLQKYQAVYGDASSMSSDAARLSEQLQHKQVELEKLKLQDQQREQAESALYGEIEKLSSAWELLDRQVKKKVFDLSAFEDRMSKLNTERAKSENRFYQCMRDKDAVDAERKKLSLNLEKAAKAIEKLTESEKTLTTRVTDLEKELVLWKKVGEKHRERGTTLEGELTEWRARALGEHKNVEELRASFAEHSKTVDKKRDELRKLEESLLKTKKDAEKQAKLNSSIVAVDPSTREASLQKECDKLMSVLKCSTCQLNFRNTILTKCMHTFCKSCVDARISTRQRKCPACNLAFSAGEVSQVYFQ</sequence>
<evidence type="ECO:0000256" key="11">
    <source>
        <dbReference type="ARBA" id="ARBA00023054"/>
    </source>
</evidence>
<keyword evidence="9 15" id="KW-0862">Zinc</keyword>
<evidence type="ECO:0000256" key="10">
    <source>
        <dbReference type="ARBA" id="ARBA00022853"/>
    </source>
</evidence>
<dbReference type="Gene3D" id="3.30.40.10">
    <property type="entry name" value="Zinc/RING finger domain, C3HC4 (zinc finger)"/>
    <property type="match status" value="1"/>
</dbReference>
<evidence type="ECO:0000256" key="13">
    <source>
        <dbReference type="ARBA" id="ARBA00059679"/>
    </source>
</evidence>
<evidence type="ECO:0000256" key="17">
    <source>
        <dbReference type="SAM" id="MobiDB-lite"/>
    </source>
</evidence>
<comment type="caution">
    <text evidence="19">The sequence shown here is derived from an EMBL/GenBank/DDBJ whole genome shotgun (WGS) entry which is preliminary data.</text>
</comment>
<keyword evidence="10 15" id="KW-0156">Chromatin regulator</keyword>
<feature type="coiled-coil region" evidence="16">
    <location>
        <begin position="270"/>
        <end position="431"/>
    </location>
</feature>
<comment type="pathway">
    <text evidence="3 15">Protein modification; protein ubiquitination.</text>
</comment>
<reference evidence="19 20" key="1">
    <citation type="journal article" date="2015" name="Sci. Rep.">
        <title>Chromosome-level genome map provides insights into diverse defense mechanisms in the medicinal fungus Ganoderma sinense.</title>
        <authorList>
            <person name="Zhu Y."/>
            <person name="Xu J."/>
            <person name="Sun C."/>
            <person name="Zhou S."/>
            <person name="Xu H."/>
            <person name="Nelson D.R."/>
            <person name="Qian J."/>
            <person name="Song J."/>
            <person name="Luo H."/>
            <person name="Xiang L."/>
            <person name="Li Y."/>
            <person name="Xu Z."/>
            <person name="Ji A."/>
            <person name="Wang L."/>
            <person name="Lu S."/>
            <person name="Hayward A."/>
            <person name="Sun W."/>
            <person name="Li X."/>
            <person name="Schwartz D.C."/>
            <person name="Wang Y."/>
            <person name="Chen S."/>
        </authorList>
    </citation>
    <scope>NUCLEOTIDE SEQUENCE [LARGE SCALE GENOMIC DNA]</scope>
    <source>
        <strain evidence="19 20">ZZ0214-1</strain>
    </source>
</reference>
<feature type="compositionally biased region" description="Polar residues" evidence="17">
    <location>
        <begin position="29"/>
        <end position="38"/>
    </location>
</feature>
<feature type="compositionally biased region" description="Basic and acidic residues" evidence="17">
    <location>
        <begin position="1"/>
        <end position="28"/>
    </location>
</feature>
<evidence type="ECO:0000256" key="3">
    <source>
        <dbReference type="ARBA" id="ARBA00004906"/>
    </source>
</evidence>
<dbReference type="PANTHER" id="PTHR23163">
    <property type="entry name" value="RING FINGER PROTEIN-RELATED"/>
    <property type="match status" value="1"/>
</dbReference>
<dbReference type="InterPro" id="IPR013956">
    <property type="entry name" value="E3_ubiquit_lig_Bre1"/>
</dbReference>
<dbReference type="Pfam" id="PF00097">
    <property type="entry name" value="zf-C3HC4"/>
    <property type="match status" value="1"/>
</dbReference>
<feature type="coiled-coil region" evidence="16">
    <location>
        <begin position="574"/>
        <end position="643"/>
    </location>
</feature>
<evidence type="ECO:0000256" key="9">
    <source>
        <dbReference type="ARBA" id="ARBA00022833"/>
    </source>
</evidence>
<evidence type="ECO:0000256" key="16">
    <source>
        <dbReference type="SAM" id="Coils"/>
    </source>
</evidence>
<name>A0A2G8SRC2_9APHY</name>
<dbReference type="PANTHER" id="PTHR23163:SF0">
    <property type="entry name" value="E3 UBIQUITIN-PROTEIN LIGASE BRE1"/>
    <property type="match status" value="1"/>
</dbReference>
<dbReference type="InterPro" id="IPR017907">
    <property type="entry name" value="Znf_RING_CS"/>
</dbReference>
<comment type="similarity">
    <text evidence="4 15">Belongs to the BRE1 family.</text>
</comment>
<evidence type="ECO:0000313" key="19">
    <source>
        <dbReference type="EMBL" id="PIL36128.1"/>
    </source>
</evidence>
<dbReference type="InterPro" id="IPR001841">
    <property type="entry name" value="Znf_RING"/>
</dbReference>
<proteinExistence type="inferred from homology"/>
<keyword evidence="8 15" id="KW-0833">Ubl conjugation pathway</keyword>
<dbReference type="Proteomes" id="UP000230002">
    <property type="component" value="Unassembled WGS sequence"/>
</dbReference>
<feature type="region of interest" description="Disordered" evidence="17">
    <location>
        <begin position="1"/>
        <end position="48"/>
    </location>
</feature>
<evidence type="ECO:0000256" key="1">
    <source>
        <dbReference type="ARBA" id="ARBA00000900"/>
    </source>
</evidence>
<evidence type="ECO:0000259" key="18">
    <source>
        <dbReference type="PROSITE" id="PS50089"/>
    </source>
</evidence>
<evidence type="ECO:0000256" key="2">
    <source>
        <dbReference type="ARBA" id="ARBA00004123"/>
    </source>
</evidence>
<dbReference type="PROSITE" id="PS00518">
    <property type="entry name" value="ZF_RING_1"/>
    <property type="match status" value="1"/>
</dbReference>
<dbReference type="STRING" id="1077348.A0A2G8SRC2"/>
<evidence type="ECO:0000256" key="8">
    <source>
        <dbReference type="ARBA" id="ARBA00022786"/>
    </source>
</evidence>
<evidence type="ECO:0000256" key="14">
    <source>
        <dbReference type="PROSITE-ProRule" id="PRU00175"/>
    </source>
</evidence>
<dbReference type="EMBL" id="AYKW01000002">
    <property type="protein sequence ID" value="PIL36128.1"/>
    <property type="molecule type" value="Genomic_DNA"/>
</dbReference>
<comment type="subcellular location">
    <subcellularLocation>
        <location evidence="2 15">Nucleus</location>
    </subcellularLocation>
</comment>
<evidence type="ECO:0000256" key="4">
    <source>
        <dbReference type="ARBA" id="ARBA00005555"/>
    </source>
</evidence>
<accession>A0A2G8SRC2</accession>
<dbReference type="InterPro" id="IPR013083">
    <property type="entry name" value="Znf_RING/FYVE/PHD"/>
</dbReference>
<dbReference type="GO" id="GO:0016567">
    <property type="term" value="P:protein ubiquitination"/>
    <property type="evidence" value="ECO:0007669"/>
    <property type="project" value="UniProtKB-UniRule"/>
</dbReference>
<dbReference type="OrthoDB" id="10266039at2759"/>
<dbReference type="SMART" id="SM00184">
    <property type="entry name" value="RING"/>
    <property type="match status" value="1"/>
</dbReference>
<evidence type="ECO:0000256" key="6">
    <source>
        <dbReference type="ARBA" id="ARBA00022723"/>
    </source>
</evidence>
<evidence type="ECO:0000313" key="20">
    <source>
        <dbReference type="Proteomes" id="UP000230002"/>
    </source>
</evidence>
<dbReference type="GO" id="GO:0008270">
    <property type="term" value="F:zinc ion binding"/>
    <property type="evidence" value="ECO:0007669"/>
    <property type="project" value="UniProtKB-KW"/>
</dbReference>
<organism evidence="19 20">
    <name type="scientific">Ganoderma sinense ZZ0214-1</name>
    <dbReference type="NCBI Taxonomy" id="1077348"/>
    <lineage>
        <taxon>Eukaryota</taxon>
        <taxon>Fungi</taxon>
        <taxon>Dikarya</taxon>
        <taxon>Basidiomycota</taxon>
        <taxon>Agaricomycotina</taxon>
        <taxon>Agaricomycetes</taxon>
        <taxon>Polyporales</taxon>
        <taxon>Polyporaceae</taxon>
        <taxon>Ganoderma</taxon>
    </lineage>
</organism>
<comment type="function">
    <text evidence="13">E3 ubiquitin-protein ligase that mediates monoubiquitination of histone H2B to form H2BK123ub1. H2BK123ub1 gives a specific tag for epigenetic transcriptional activation and is also a prerequisite for H3K4me and H3K79me formation.</text>
</comment>
<feature type="domain" description="RING-type" evidence="18">
    <location>
        <begin position="749"/>
        <end position="788"/>
    </location>
</feature>
<dbReference type="GO" id="GO:0033503">
    <property type="term" value="C:HULC complex"/>
    <property type="evidence" value="ECO:0007669"/>
    <property type="project" value="TreeGrafter"/>
</dbReference>
<evidence type="ECO:0000256" key="12">
    <source>
        <dbReference type="ARBA" id="ARBA00023242"/>
    </source>
</evidence>